<name>A0ABY4ERE4_9BACI</name>
<dbReference type="InterPro" id="IPR006379">
    <property type="entry name" value="HAD-SF_hydro_IIB"/>
</dbReference>
<dbReference type="PANTHER" id="PTHR10000:SF55">
    <property type="entry name" value="5-AMINO-6-(5-PHOSPHO-D-RIBITYLAMINO)URACIL PHOSPHATASE YCSE"/>
    <property type="match status" value="1"/>
</dbReference>
<dbReference type="Gene3D" id="3.30.1240.10">
    <property type="match status" value="1"/>
</dbReference>
<dbReference type="InterPro" id="IPR036412">
    <property type="entry name" value="HAD-like_sf"/>
</dbReference>
<dbReference type="Proteomes" id="UP000831782">
    <property type="component" value="Chromosome"/>
</dbReference>
<gene>
    <name evidence="1" type="ORF">MUN88_13000</name>
</gene>
<keyword evidence="1" id="KW-0378">Hydrolase</keyword>
<dbReference type="PROSITE" id="PS01228">
    <property type="entry name" value="COF_1"/>
    <property type="match status" value="1"/>
</dbReference>
<dbReference type="NCBIfam" id="TIGR00099">
    <property type="entry name" value="Cof-subfamily"/>
    <property type="match status" value="1"/>
</dbReference>
<dbReference type="SFLD" id="SFLDG01140">
    <property type="entry name" value="C2.B:_Phosphomannomutase_and_P"/>
    <property type="match status" value="1"/>
</dbReference>
<dbReference type="EMBL" id="CP095072">
    <property type="protein sequence ID" value="UOQ47003.1"/>
    <property type="molecule type" value="Genomic_DNA"/>
</dbReference>
<reference evidence="1 2" key="1">
    <citation type="submission" date="2022-04" db="EMBL/GenBank/DDBJ databases">
        <title>Gracilibacillus sp. isolated from saltern.</title>
        <authorList>
            <person name="Won M."/>
            <person name="Lee C.-M."/>
            <person name="Woen H.-Y."/>
            <person name="Kwon S.-W."/>
        </authorList>
    </citation>
    <scope>NUCLEOTIDE SEQUENCE [LARGE SCALE GENOMIC DNA]</scope>
    <source>
        <strain evidence="1 2">SSWR10-1</strain>
    </source>
</reference>
<dbReference type="InterPro" id="IPR000150">
    <property type="entry name" value="Cof"/>
</dbReference>
<dbReference type="RefSeq" id="WP_244715699.1">
    <property type="nucleotide sequence ID" value="NZ_CP095072.1"/>
</dbReference>
<evidence type="ECO:0000313" key="2">
    <source>
        <dbReference type="Proteomes" id="UP000831782"/>
    </source>
</evidence>
<dbReference type="NCBIfam" id="TIGR01484">
    <property type="entry name" value="HAD-SF-IIB"/>
    <property type="match status" value="1"/>
</dbReference>
<keyword evidence="2" id="KW-1185">Reference proteome</keyword>
<dbReference type="SFLD" id="SFLDS00003">
    <property type="entry name" value="Haloacid_Dehalogenase"/>
    <property type="match status" value="1"/>
</dbReference>
<dbReference type="SUPFAM" id="SSF56784">
    <property type="entry name" value="HAD-like"/>
    <property type="match status" value="1"/>
</dbReference>
<dbReference type="PROSITE" id="PS01229">
    <property type="entry name" value="COF_2"/>
    <property type="match status" value="1"/>
</dbReference>
<dbReference type="CDD" id="cd07516">
    <property type="entry name" value="HAD_Pase"/>
    <property type="match status" value="1"/>
</dbReference>
<organism evidence="1 2">
    <name type="scientific">Gracilibacillus caseinilyticus</name>
    <dbReference type="NCBI Taxonomy" id="2932256"/>
    <lineage>
        <taxon>Bacteria</taxon>
        <taxon>Bacillati</taxon>
        <taxon>Bacillota</taxon>
        <taxon>Bacilli</taxon>
        <taxon>Bacillales</taxon>
        <taxon>Bacillaceae</taxon>
        <taxon>Gracilibacillus</taxon>
    </lineage>
</organism>
<evidence type="ECO:0000313" key="1">
    <source>
        <dbReference type="EMBL" id="UOQ47003.1"/>
    </source>
</evidence>
<proteinExistence type="predicted"/>
<dbReference type="Pfam" id="PF08282">
    <property type="entry name" value="Hydrolase_3"/>
    <property type="match status" value="1"/>
</dbReference>
<dbReference type="PANTHER" id="PTHR10000">
    <property type="entry name" value="PHOSPHOSERINE PHOSPHATASE"/>
    <property type="match status" value="1"/>
</dbReference>
<dbReference type="InterPro" id="IPR023214">
    <property type="entry name" value="HAD_sf"/>
</dbReference>
<sequence>MKLIATDLDGTLLNEKHEISQENMEAIQLAKDNGIEVIVATGRSYNAAKKPLESAGLSCPIICLNGAKVHNKAGKILSTAPLDKAICKVIQQACETQGIYFEVFTNQGGFSKSRDQFIEVMVDINKSAFPDLDTDALRKRATDRFQEEEMIMTDDFDALFNRSDIEVYKILAFSLEQKNLDKVANDLQGEQTLTITSSGHSNLEFNDVNAQKGLALQTYAEQINVALEDVMAIGDNYNDLSMLKIAGRGVAMGNADDDIKMACTHTTKTNLKNGVSYAIKEMLAEHYKM</sequence>
<protein>
    <submittedName>
        <fullName evidence="1">Cof-type HAD-IIB family hydrolase</fullName>
    </submittedName>
</protein>
<dbReference type="Gene3D" id="3.40.50.1000">
    <property type="entry name" value="HAD superfamily/HAD-like"/>
    <property type="match status" value="1"/>
</dbReference>
<dbReference type="SFLD" id="SFLDG01144">
    <property type="entry name" value="C2.B.4:_PGP_Like"/>
    <property type="match status" value="1"/>
</dbReference>
<dbReference type="GO" id="GO:0016787">
    <property type="term" value="F:hydrolase activity"/>
    <property type="evidence" value="ECO:0007669"/>
    <property type="project" value="UniProtKB-KW"/>
</dbReference>
<accession>A0ABY4ERE4</accession>